<reference evidence="1" key="1">
    <citation type="submission" date="2020-07" db="EMBL/GenBank/DDBJ databases">
        <title>Multicomponent nature underlies the extraordinary mechanical properties of spider dragline silk.</title>
        <authorList>
            <person name="Kono N."/>
            <person name="Nakamura H."/>
            <person name="Mori M."/>
            <person name="Yoshida Y."/>
            <person name="Ohtoshi R."/>
            <person name="Malay A.D."/>
            <person name="Moran D.A.P."/>
            <person name="Tomita M."/>
            <person name="Numata K."/>
            <person name="Arakawa K."/>
        </authorList>
    </citation>
    <scope>NUCLEOTIDE SEQUENCE</scope>
</reference>
<keyword evidence="2" id="KW-1185">Reference proteome</keyword>
<comment type="caution">
    <text evidence="1">The sequence shown here is derived from an EMBL/GenBank/DDBJ whole genome shotgun (WGS) entry which is preliminary data.</text>
</comment>
<evidence type="ECO:0000313" key="2">
    <source>
        <dbReference type="Proteomes" id="UP000887116"/>
    </source>
</evidence>
<name>A0A8X6IPX2_TRICU</name>
<sequence length="142" mass="16058">MCTCSKRELGNSNFPISLNVCRETFARWHYKPRRAHNTTSYLIADHKYRLATIFRGILTPRCESACRLLKISRLNISGTNRRMRSIDTSQWSVTGGCPTGKGCITREVGQESAKISFNWESFSCSLAILLKSTTDGMLMVEI</sequence>
<dbReference type="OrthoDB" id="10328230at2759"/>
<gene>
    <name evidence="1" type="ORF">TNCT_179081</name>
</gene>
<dbReference type="AlphaFoldDB" id="A0A8X6IPX2"/>
<evidence type="ECO:0000313" key="1">
    <source>
        <dbReference type="EMBL" id="GFR08865.1"/>
    </source>
</evidence>
<dbReference type="Proteomes" id="UP000887116">
    <property type="component" value="Unassembled WGS sequence"/>
</dbReference>
<organism evidence="1 2">
    <name type="scientific">Trichonephila clavata</name>
    <name type="common">Joro spider</name>
    <name type="synonym">Nephila clavata</name>
    <dbReference type="NCBI Taxonomy" id="2740835"/>
    <lineage>
        <taxon>Eukaryota</taxon>
        <taxon>Metazoa</taxon>
        <taxon>Ecdysozoa</taxon>
        <taxon>Arthropoda</taxon>
        <taxon>Chelicerata</taxon>
        <taxon>Arachnida</taxon>
        <taxon>Araneae</taxon>
        <taxon>Araneomorphae</taxon>
        <taxon>Entelegynae</taxon>
        <taxon>Araneoidea</taxon>
        <taxon>Nephilidae</taxon>
        <taxon>Trichonephila</taxon>
    </lineage>
</organism>
<proteinExistence type="predicted"/>
<accession>A0A8X6IPX2</accession>
<dbReference type="EMBL" id="BMAO01026346">
    <property type="protein sequence ID" value="GFR08865.1"/>
    <property type="molecule type" value="Genomic_DNA"/>
</dbReference>
<protein>
    <submittedName>
        <fullName evidence="1">Uncharacterized protein</fullName>
    </submittedName>
</protein>